<feature type="domain" description="Glycosyltransferase subfamily 4-like N-terminal" evidence="2">
    <location>
        <begin position="35"/>
        <end position="172"/>
    </location>
</feature>
<evidence type="ECO:0000259" key="1">
    <source>
        <dbReference type="Pfam" id="PF00534"/>
    </source>
</evidence>
<evidence type="ECO:0000259" key="2">
    <source>
        <dbReference type="Pfam" id="PF13439"/>
    </source>
</evidence>
<comment type="caution">
    <text evidence="3">The sequence shown here is derived from an EMBL/GenBank/DDBJ whole genome shotgun (WGS) entry which is preliminary data.</text>
</comment>
<dbReference type="InterPro" id="IPR028098">
    <property type="entry name" value="Glyco_trans_4-like_N"/>
</dbReference>
<dbReference type="GO" id="GO:0016757">
    <property type="term" value="F:glycosyltransferase activity"/>
    <property type="evidence" value="ECO:0007669"/>
    <property type="project" value="TreeGrafter"/>
</dbReference>
<dbReference type="Pfam" id="PF00534">
    <property type="entry name" value="Glycos_transf_1"/>
    <property type="match status" value="1"/>
</dbReference>
<dbReference type="InterPro" id="IPR050194">
    <property type="entry name" value="Glycosyltransferase_grp1"/>
</dbReference>
<dbReference type="AlphaFoldDB" id="A0A3S0LP09"/>
<dbReference type="Pfam" id="PF13439">
    <property type="entry name" value="Glyco_transf_4"/>
    <property type="match status" value="1"/>
</dbReference>
<gene>
    <name evidence="3" type="ORF">EKD02_08285</name>
</gene>
<keyword evidence="3" id="KW-0808">Transferase</keyword>
<proteinExistence type="predicted"/>
<dbReference type="PANTHER" id="PTHR45947:SF3">
    <property type="entry name" value="SULFOQUINOVOSYL TRANSFERASE SQD2"/>
    <property type="match status" value="1"/>
</dbReference>
<feature type="domain" description="Glycosyl transferase family 1" evidence="1">
    <location>
        <begin position="199"/>
        <end position="353"/>
    </location>
</feature>
<dbReference type="SUPFAM" id="SSF53756">
    <property type="entry name" value="UDP-Glycosyltransferase/glycogen phosphorylase"/>
    <property type="match status" value="1"/>
</dbReference>
<accession>A0A3S0LP09</accession>
<dbReference type="Gene3D" id="3.40.50.2000">
    <property type="entry name" value="Glycogen Phosphorylase B"/>
    <property type="match status" value="2"/>
</dbReference>
<organism evidence="3 4">
    <name type="scientific">Chlorobium phaeovibrioides</name>
    <dbReference type="NCBI Taxonomy" id="1094"/>
    <lineage>
        <taxon>Bacteria</taxon>
        <taxon>Pseudomonadati</taxon>
        <taxon>Chlorobiota</taxon>
        <taxon>Chlorobiia</taxon>
        <taxon>Chlorobiales</taxon>
        <taxon>Chlorobiaceae</taxon>
        <taxon>Chlorobium/Pelodictyon group</taxon>
        <taxon>Chlorobium</taxon>
    </lineage>
</organism>
<dbReference type="InterPro" id="IPR001296">
    <property type="entry name" value="Glyco_trans_1"/>
</dbReference>
<dbReference type="PANTHER" id="PTHR45947">
    <property type="entry name" value="SULFOQUINOVOSYL TRANSFERASE SQD2"/>
    <property type="match status" value="1"/>
</dbReference>
<dbReference type="Proteomes" id="UP000279908">
    <property type="component" value="Unassembled WGS sequence"/>
</dbReference>
<reference evidence="3 4" key="1">
    <citation type="submission" date="2018-12" db="EMBL/GenBank/DDBJ databases">
        <authorList>
            <person name="Lunina O.N."/>
            <person name="Grouzdev D.S."/>
            <person name="Gorlenko V.M."/>
            <person name="Savvichev A.S."/>
        </authorList>
    </citation>
    <scope>NUCLEOTIDE SEQUENCE [LARGE SCALE GENOMIC DNA]</scope>
    <source>
        <strain evidence="3 4">BrKhr-17</strain>
    </source>
</reference>
<sequence length="392" mass="42244">MLMRLPASLSSFLSRGLGNSSVSIVFLSPFPPLRGGIARFSAHLLEALRRDGCRVEVVGFRALWPRFLLHGRLSAASPLGEGPLVLYNPLTWFAVAGELKKNPPDILLAAYWGGFLAPLLFVLRRLSGVRTVALLHNMSSHESFFFEPVMRRLLARTLEGAITLSDTVSREAAAAMPSVPLLPLTHPLYPPEVALPPRESARHELGLCLEDRVLLFFGFVRHYKGLDLLLQALGELQSSFPSVRLVVAGEFYEHPDGYRLLAEGLGISDRVIFLPGFVSAGQTASLFAAADCCVLPYRSATQSGVAQLAKGYGVPLVVTPAGSLPDAVSSRHDGVVAAECTAPAIAEAVTELFMREQEGVVSVSQQGVADEGWREFGSQAGAFLRRLAGGEE</sequence>
<evidence type="ECO:0000313" key="4">
    <source>
        <dbReference type="Proteomes" id="UP000279908"/>
    </source>
</evidence>
<evidence type="ECO:0000313" key="3">
    <source>
        <dbReference type="EMBL" id="RTY36242.1"/>
    </source>
</evidence>
<dbReference type="EMBL" id="RXYK01000014">
    <property type="protein sequence ID" value="RTY36242.1"/>
    <property type="molecule type" value="Genomic_DNA"/>
</dbReference>
<protein>
    <submittedName>
        <fullName evidence="3">Glycosyltransferase</fullName>
    </submittedName>
</protein>
<name>A0A3S0LP09_CHLPH</name>